<feature type="transmembrane region" description="Helical" evidence="2">
    <location>
        <begin position="51"/>
        <end position="73"/>
    </location>
</feature>
<feature type="compositionally biased region" description="Basic residues" evidence="1">
    <location>
        <begin position="32"/>
        <end position="44"/>
    </location>
</feature>
<dbReference type="RefSeq" id="WP_343065061.1">
    <property type="nucleotide sequence ID" value="NZ_JACHJO010000010.1"/>
</dbReference>
<evidence type="ECO:0000313" key="3">
    <source>
        <dbReference type="EMBL" id="MBB6121387.1"/>
    </source>
</evidence>
<evidence type="ECO:0000256" key="2">
    <source>
        <dbReference type="SAM" id="Phobius"/>
    </source>
</evidence>
<feature type="compositionally biased region" description="Low complexity" evidence="1">
    <location>
        <begin position="197"/>
        <end position="210"/>
    </location>
</feature>
<name>A0A841IRS3_9ACTN</name>
<accession>A0A841IRS3</accession>
<sequence>MSPSEASASGSAGRRRKSSESDEAPATAGRTGGRRRAAGGRRKQQPKRFKGLIAVVVALLVVALAALGAVLYMQGEDTGDSAGAAPQTRPATYRVIDAGGMNDVLATREADSRPLNEGELFGERSAEISSQDIDFTLRDSELTEDCAAAVWGQDIEQALAAADCTQAARATYVADDYFGVVAVFNLADVGSSRDVATAMAEPEPAPGEESPAPEDLPGFVLAPSGAEPFDRMGSGYSSSDAIISGHYLVVVWVQPTESESVDDRVSLSSPLVALSNFRDPLYRRMVQLEAELGGTGEDTGTETDPVGTAPESDAAVPGAGG</sequence>
<proteinExistence type="predicted"/>
<evidence type="ECO:0000256" key="1">
    <source>
        <dbReference type="SAM" id="MobiDB-lite"/>
    </source>
</evidence>
<comment type="caution">
    <text evidence="3">The sequence shown here is derived from an EMBL/GenBank/DDBJ whole genome shotgun (WGS) entry which is preliminary data.</text>
</comment>
<dbReference type="Proteomes" id="UP000536604">
    <property type="component" value="Unassembled WGS sequence"/>
</dbReference>
<dbReference type="EMBL" id="JACHJO010000010">
    <property type="protein sequence ID" value="MBB6121387.1"/>
    <property type="molecule type" value="Genomic_DNA"/>
</dbReference>
<feature type="region of interest" description="Disordered" evidence="1">
    <location>
        <begin position="1"/>
        <end position="44"/>
    </location>
</feature>
<feature type="compositionally biased region" description="Low complexity" evidence="1">
    <location>
        <begin position="1"/>
        <end position="12"/>
    </location>
</feature>
<keyword evidence="2" id="KW-1133">Transmembrane helix</keyword>
<dbReference type="AlphaFoldDB" id="A0A841IRS3"/>
<protein>
    <submittedName>
        <fullName evidence="3">Uncharacterized protein</fullName>
    </submittedName>
</protein>
<keyword evidence="2" id="KW-0812">Transmembrane</keyword>
<keyword evidence="2" id="KW-0472">Membrane</keyword>
<gene>
    <name evidence="3" type="ORF">FHS13_003356</name>
</gene>
<feature type="region of interest" description="Disordered" evidence="1">
    <location>
        <begin position="197"/>
        <end position="217"/>
    </location>
</feature>
<evidence type="ECO:0000313" key="4">
    <source>
        <dbReference type="Proteomes" id="UP000536604"/>
    </source>
</evidence>
<keyword evidence="4" id="KW-1185">Reference proteome</keyword>
<feature type="region of interest" description="Disordered" evidence="1">
    <location>
        <begin position="291"/>
        <end position="321"/>
    </location>
</feature>
<organism evidence="3 4">
    <name type="scientific">Nocardiopsis algeriensis</name>
    <dbReference type="NCBI Taxonomy" id="1478215"/>
    <lineage>
        <taxon>Bacteria</taxon>
        <taxon>Bacillati</taxon>
        <taxon>Actinomycetota</taxon>
        <taxon>Actinomycetes</taxon>
        <taxon>Streptosporangiales</taxon>
        <taxon>Nocardiopsidaceae</taxon>
        <taxon>Nocardiopsis</taxon>
    </lineage>
</organism>
<reference evidence="3 4" key="1">
    <citation type="submission" date="2020-08" db="EMBL/GenBank/DDBJ databases">
        <title>Genomic Encyclopedia of Type Strains, Phase III (KMG-III): the genomes of soil and plant-associated and newly described type strains.</title>
        <authorList>
            <person name="Whitman W."/>
        </authorList>
    </citation>
    <scope>NUCLEOTIDE SEQUENCE [LARGE SCALE GENOMIC DNA]</scope>
    <source>
        <strain evidence="3 4">CECT 8712</strain>
    </source>
</reference>